<sequence>MRLWGRPSIASASGRCIGRVQLANDGSPGRGWASHMIFLEQEWGDTRRTDGTLSSMGFTHMAWHVRAGVAGRREEWGPELVLIDELALQLRAENPGRIWRSGRGGSESRRSGTCVRRTTRPRRSSPTWIGLFCPIPHMAERRKAETSLGKNRENREGDNERV</sequence>
<organism evidence="2 3">
    <name type="scientific">Phialemonium thermophilum</name>
    <dbReference type="NCBI Taxonomy" id="223376"/>
    <lineage>
        <taxon>Eukaryota</taxon>
        <taxon>Fungi</taxon>
        <taxon>Dikarya</taxon>
        <taxon>Ascomycota</taxon>
        <taxon>Pezizomycotina</taxon>
        <taxon>Sordariomycetes</taxon>
        <taxon>Sordariomycetidae</taxon>
        <taxon>Cephalothecales</taxon>
        <taxon>Cephalothecaceae</taxon>
        <taxon>Phialemonium</taxon>
    </lineage>
</organism>
<protein>
    <submittedName>
        <fullName evidence="2">Uncharacterized protein</fullName>
    </submittedName>
</protein>
<gene>
    <name evidence="2" type="ORF">VTK73DRAFT_8680</name>
</gene>
<reference evidence="2 3" key="1">
    <citation type="journal article" date="2024" name="Commun. Biol.">
        <title>Comparative genomic analysis of thermophilic fungi reveals convergent evolutionary adaptations and gene losses.</title>
        <authorList>
            <person name="Steindorff A.S."/>
            <person name="Aguilar-Pontes M.V."/>
            <person name="Robinson A.J."/>
            <person name="Andreopoulos B."/>
            <person name="LaButti K."/>
            <person name="Kuo A."/>
            <person name="Mondo S."/>
            <person name="Riley R."/>
            <person name="Otillar R."/>
            <person name="Haridas S."/>
            <person name="Lipzen A."/>
            <person name="Grimwood J."/>
            <person name="Schmutz J."/>
            <person name="Clum A."/>
            <person name="Reid I.D."/>
            <person name="Moisan M.C."/>
            <person name="Butler G."/>
            <person name="Nguyen T.T.M."/>
            <person name="Dewar K."/>
            <person name="Conant G."/>
            <person name="Drula E."/>
            <person name="Henrissat B."/>
            <person name="Hansel C."/>
            <person name="Singer S."/>
            <person name="Hutchinson M.I."/>
            <person name="de Vries R.P."/>
            <person name="Natvig D.O."/>
            <person name="Powell A.J."/>
            <person name="Tsang A."/>
            <person name="Grigoriev I.V."/>
        </authorList>
    </citation>
    <scope>NUCLEOTIDE SEQUENCE [LARGE SCALE GENOMIC DNA]</scope>
    <source>
        <strain evidence="2 3">ATCC 24622</strain>
    </source>
</reference>
<accession>A0ABR3W6Z1</accession>
<dbReference type="Proteomes" id="UP001586593">
    <property type="component" value="Unassembled WGS sequence"/>
</dbReference>
<proteinExistence type="predicted"/>
<evidence type="ECO:0000313" key="2">
    <source>
        <dbReference type="EMBL" id="KAL1854852.1"/>
    </source>
</evidence>
<feature type="region of interest" description="Disordered" evidence="1">
    <location>
        <begin position="143"/>
        <end position="162"/>
    </location>
</feature>
<feature type="region of interest" description="Disordered" evidence="1">
    <location>
        <begin position="99"/>
        <end position="124"/>
    </location>
</feature>
<dbReference type="EMBL" id="JAZHXJ010000649">
    <property type="protein sequence ID" value="KAL1854852.1"/>
    <property type="molecule type" value="Genomic_DNA"/>
</dbReference>
<name>A0ABR3W6Z1_9PEZI</name>
<keyword evidence="3" id="KW-1185">Reference proteome</keyword>
<comment type="caution">
    <text evidence="2">The sequence shown here is derived from an EMBL/GenBank/DDBJ whole genome shotgun (WGS) entry which is preliminary data.</text>
</comment>
<evidence type="ECO:0000313" key="3">
    <source>
        <dbReference type="Proteomes" id="UP001586593"/>
    </source>
</evidence>
<evidence type="ECO:0000256" key="1">
    <source>
        <dbReference type="SAM" id="MobiDB-lite"/>
    </source>
</evidence>